<dbReference type="STRING" id="4529.A0A0E0PZR7"/>
<reference evidence="3" key="1">
    <citation type="submission" date="2013-06" db="EMBL/GenBank/DDBJ databases">
        <authorList>
            <person name="Zhao Q."/>
        </authorList>
    </citation>
    <scope>NUCLEOTIDE SEQUENCE</scope>
    <source>
        <strain evidence="3">cv. W1943</strain>
    </source>
</reference>
<dbReference type="EnsemblPlants" id="ORUFI06G21340.1">
    <property type="protein sequence ID" value="ORUFI06G21340.1"/>
    <property type="gene ID" value="ORUFI06G21340"/>
</dbReference>
<organism evidence="2 3">
    <name type="scientific">Oryza rufipogon</name>
    <name type="common">Brownbeard rice</name>
    <name type="synonym">Asian wild rice</name>
    <dbReference type="NCBI Taxonomy" id="4529"/>
    <lineage>
        <taxon>Eukaryota</taxon>
        <taxon>Viridiplantae</taxon>
        <taxon>Streptophyta</taxon>
        <taxon>Embryophyta</taxon>
        <taxon>Tracheophyta</taxon>
        <taxon>Spermatophyta</taxon>
        <taxon>Magnoliopsida</taxon>
        <taxon>Liliopsida</taxon>
        <taxon>Poales</taxon>
        <taxon>Poaceae</taxon>
        <taxon>BOP clade</taxon>
        <taxon>Oryzoideae</taxon>
        <taxon>Oryzeae</taxon>
        <taxon>Oryzinae</taxon>
        <taxon>Oryza</taxon>
    </lineage>
</organism>
<evidence type="ECO:0000256" key="1">
    <source>
        <dbReference type="SAM" id="MobiDB-lite"/>
    </source>
</evidence>
<sequence>MRVPGGEGGSPPVRSRTAGVELGPAGRRRRAGGTRRREAAEVGEWRGERGRVCGGFISAFVAARWTARASGAARVGTGEEGGGDCETEGIGEASDRRKDGGRRQRWRRAFIIAHAGGETHELRIDVANASSASVLSHAVHRNTGLPTLTLEEQFATVALPPKHLLFVESGLTLVVDLDREEGSGGSAGEEAEDACSSTGEE</sequence>
<name>A0A0E0PZR7_ORYRU</name>
<evidence type="ECO:0000313" key="3">
    <source>
        <dbReference type="Proteomes" id="UP000008022"/>
    </source>
</evidence>
<reference evidence="2" key="2">
    <citation type="submission" date="2015-06" db="UniProtKB">
        <authorList>
            <consortium name="EnsemblPlants"/>
        </authorList>
    </citation>
    <scope>IDENTIFICATION</scope>
</reference>
<evidence type="ECO:0000313" key="2">
    <source>
        <dbReference type="EnsemblPlants" id="ORUFI06G21340.1"/>
    </source>
</evidence>
<proteinExistence type="predicted"/>
<feature type="region of interest" description="Disordered" evidence="1">
    <location>
        <begin position="1"/>
        <end position="42"/>
    </location>
</feature>
<feature type="region of interest" description="Disordered" evidence="1">
    <location>
        <begin position="74"/>
        <end position="100"/>
    </location>
</feature>
<dbReference type="Gramene" id="ORUFI06G21340.1">
    <property type="protein sequence ID" value="ORUFI06G21340.1"/>
    <property type="gene ID" value="ORUFI06G21340"/>
</dbReference>
<feature type="region of interest" description="Disordered" evidence="1">
    <location>
        <begin position="180"/>
        <end position="201"/>
    </location>
</feature>
<feature type="compositionally biased region" description="Acidic residues" evidence="1">
    <location>
        <begin position="189"/>
        <end position="201"/>
    </location>
</feature>
<keyword evidence="3" id="KW-1185">Reference proteome</keyword>
<protein>
    <submittedName>
        <fullName evidence="2">Uncharacterized protein</fullName>
    </submittedName>
</protein>
<dbReference type="Proteomes" id="UP000008022">
    <property type="component" value="Unassembled WGS sequence"/>
</dbReference>
<dbReference type="HOGENOM" id="CLU_1362376_0_0_1"/>
<dbReference type="AlphaFoldDB" id="A0A0E0PZR7"/>
<accession>A0A0E0PZR7</accession>